<keyword evidence="5 7" id="KW-0546">Nucleotide metabolism</keyword>
<gene>
    <name evidence="7 9" type="primary">AAH1</name>
    <name evidence="9" type="ORF">LTR78_001246</name>
</gene>
<comment type="caution">
    <text evidence="9">The sequence shown here is derived from an EMBL/GenBank/DDBJ whole genome shotgun (WGS) entry which is preliminary data.</text>
</comment>
<keyword evidence="1 7" id="KW-0963">Cytoplasm</keyword>
<dbReference type="GO" id="GO:0009117">
    <property type="term" value="P:nucleotide metabolic process"/>
    <property type="evidence" value="ECO:0007669"/>
    <property type="project" value="UniProtKB-KW"/>
</dbReference>
<feature type="active site" description="Proton donor" evidence="7">
    <location>
        <position position="207"/>
    </location>
</feature>
<evidence type="ECO:0000259" key="8">
    <source>
        <dbReference type="Pfam" id="PF00962"/>
    </source>
</evidence>
<comment type="function">
    <text evidence="7">Catalyzes the hydrolytic deamination of adenine to hypoxanthine. Plays an important role in the purine salvage pathway and in nitrogen catabolism.</text>
</comment>
<keyword evidence="2 7" id="KW-0479">Metal-binding</keyword>
<dbReference type="EC" id="3.5.4.2" evidence="7"/>
<dbReference type="RefSeq" id="XP_064698688.1">
    <property type="nucleotide sequence ID" value="XM_064833727.1"/>
</dbReference>
<comment type="similarity">
    <text evidence="7">Belongs to the metallo-dependent hydrolases superfamily. Adenosine and AMP deaminases family. Adenine deaminase type 2 subfamily.</text>
</comment>
<dbReference type="GO" id="GO:0009168">
    <property type="term" value="P:purine ribonucleoside monophosphate biosynthetic process"/>
    <property type="evidence" value="ECO:0007669"/>
    <property type="project" value="InterPro"/>
</dbReference>
<comment type="cofactor">
    <cofactor evidence="7">
        <name>Zn(2+)</name>
        <dbReference type="ChEBI" id="CHEBI:29105"/>
    </cofactor>
    <text evidence="7">Binds 1 zinc ion per subunit.</text>
</comment>
<dbReference type="FunFam" id="3.20.20.140:FF:000039">
    <property type="entry name" value="Adenine deaminase"/>
    <property type="match status" value="1"/>
</dbReference>
<evidence type="ECO:0000256" key="2">
    <source>
        <dbReference type="ARBA" id="ARBA00022723"/>
    </source>
</evidence>
<comment type="catalytic activity">
    <reaction evidence="7">
        <text>adenine + H2O + H(+) = hypoxanthine + NH4(+)</text>
        <dbReference type="Rhea" id="RHEA:23688"/>
        <dbReference type="ChEBI" id="CHEBI:15377"/>
        <dbReference type="ChEBI" id="CHEBI:15378"/>
        <dbReference type="ChEBI" id="CHEBI:16708"/>
        <dbReference type="ChEBI" id="CHEBI:17368"/>
        <dbReference type="ChEBI" id="CHEBI:28938"/>
        <dbReference type="EC" id="3.5.4.2"/>
    </reaction>
</comment>
<dbReference type="InterPro" id="IPR032466">
    <property type="entry name" value="Metal_Hydrolase"/>
</dbReference>
<sequence>MYEYLQKLPKCEHHIHLEGALTPELLFSMAQKNHIDLPEDDPAFLSPESLTARYRDFSCLDDFLGYYYIGMNSLLDVADFEALAWDYFQHAAQDGVAHAECFFDPQAHVSRGVGYDVVLSGFKAAQKRAQAELGISSELICCFLRHLPPPEALETLRSSPVQTSMKSGDVIGIGLDSSEKDFPPQLFQQVYDEARALGLRCTAHAGEEGPAEYIATALDDLRVQRIDHGVRLAEDPKLMQRIANDQTLLTICPISNVYLKCVTSVAELPIRTFLDAGVQFSINSDDPAYFGDNYILANYRAVQDAFSLTPREWAGICRAGIKGSWCDETRKKELMQRVQSVLDEWVARHDA</sequence>
<dbReference type="GO" id="GO:0008270">
    <property type="term" value="F:zinc ion binding"/>
    <property type="evidence" value="ECO:0007669"/>
    <property type="project" value="UniProtKB-UniRule"/>
</dbReference>
<evidence type="ECO:0000256" key="5">
    <source>
        <dbReference type="ARBA" id="ARBA00023080"/>
    </source>
</evidence>
<reference evidence="9" key="1">
    <citation type="submission" date="2023-07" db="EMBL/GenBank/DDBJ databases">
        <title>Black Yeasts Isolated from many extreme environments.</title>
        <authorList>
            <person name="Coleine C."/>
            <person name="Stajich J.E."/>
            <person name="Selbmann L."/>
        </authorList>
    </citation>
    <scope>NUCLEOTIDE SEQUENCE</scope>
    <source>
        <strain evidence="9">CCFEE 5485</strain>
    </source>
</reference>
<dbReference type="Pfam" id="PF00962">
    <property type="entry name" value="A_deaminase"/>
    <property type="match status" value="1"/>
</dbReference>
<dbReference type="NCBIfam" id="TIGR01430">
    <property type="entry name" value="aden_deam"/>
    <property type="match status" value="1"/>
</dbReference>
<keyword evidence="6 7" id="KW-0539">Nucleus</keyword>
<keyword evidence="4 7" id="KW-0862">Zinc</keyword>
<evidence type="ECO:0000256" key="1">
    <source>
        <dbReference type="ARBA" id="ARBA00022490"/>
    </source>
</evidence>
<dbReference type="GO" id="GO:0043103">
    <property type="term" value="P:hypoxanthine salvage"/>
    <property type="evidence" value="ECO:0007669"/>
    <property type="project" value="UniProtKB-UniRule"/>
</dbReference>
<dbReference type="CDD" id="cd01320">
    <property type="entry name" value="ADA"/>
    <property type="match status" value="1"/>
</dbReference>
<dbReference type="InterPro" id="IPR028892">
    <property type="entry name" value="ADE"/>
</dbReference>
<dbReference type="Gene3D" id="3.20.20.140">
    <property type="entry name" value="Metal-dependent hydrolases"/>
    <property type="match status" value="1"/>
</dbReference>
<protein>
    <recommendedName>
        <fullName evidence="7">Adenine deaminase</fullName>
        <shortName evidence="7">ADE</shortName>
        <ecNumber evidence="7">3.5.4.2</ecNumber>
    </recommendedName>
    <alternativeName>
        <fullName evidence="7">Adenine aminohydrolase</fullName>
        <shortName evidence="7">AAH</shortName>
    </alternativeName>
</protein>
<dbReference type="GO" id="GO:0006146">
    <property type="term" value="P:adenine catabolic process"/>
    <property type="evidence" value="ECO:0007669"/>
    <property type="project" value="UniProtKB-UniRule"/>
</dbReference>
<name>A0AAE1C5F5_9PEZI</name>
<dbReference type="InterPro" id="IPR006650">
    <property type="entry name" value="A/AMP_deam_AS"/>
</dbReference>
<organism evidence="9 10">
    <name type="scientific">Recurvomyces mirabilis</name>
    <dbReference type="NCBI Taxonomy" id="574656"/>
    <lineage>
        <taxon>Eukaryota</taxon>
        <taxon>Fungi</taxon>
        <taxon>Dikarya</taxon>
        <taxon>Ascomycota</taxon>
        <taxon>Pezizomycotina</taxon>
        <taxon>Dothideomycetes</taxon>
        <taxon>Dothideomycetidae</taxon>
        <taxon>Mycosphaerellales</taxon>
        <taxon>Teratosphaeriaceae</taxon>
        <taxon>Recurvomyces</taxon>
    </lineage>
</organism>
<keyword evidence="3 7" id="KW-0378">Hydrolase</keyword>
<dbReference type="GO" id="GO:0005829">
    <property type="term" value="C:cytosol"/>
    <property type="evidence" value="ECO:0007669"/>
    <property type="project" value="TreeGrafter"/>
</dbReference>
<dbReference type="AlphaFoldDB" id="A0AAE1C5F5"/>
<evidence type="ECO:0000313" key="10">
    <source>
        <dbReference type="Proteomes" id="UP001274830"/>
    </source>
</evidence>
<dbReference type="HAMAP" id="MF_01962">
    <property type="entry name" value="Adenine_deaminase"/>
    <property type="match status" value="1"/>
</dbReference>
<feature type="site" description="Important for catalytic activity" evidence="7">
    <location>
        <position position="228"/>
    </location>
</feature>
<proteinExistence type="inferred from homology"/>
<comment type="subcellular location">
    <subcellularLocation>
        <location evidence="7">Cytoplasm</location>
    </subcellularLocation>
    <subcellularLocation>
        <location evidence="7">Nucleus</location>
    </subcellularLocation>
</comment>
<dbReference type="Proteomes" id="UP001274830">
    <property type="component" value="Unassembled WGS sequence"/>
</dbReference>
<evidence type="ECO:0000256" key="7">
    <source>
        <dbReference type="HAMAP-Rule" id="MF_03145"/>
    </source>
</evidence>
<dbReference type="EMBL" id="JAUTXT010000003">
    <property type="protein sequence ID" value="KAK3678793.1"/>
    <property type="molecule type" value="Genomic_DNA"/>
</dbReference>
<dbReference type="PANTHER" id="PTHR43114:SF6">
    <property type="entry name" value="ADENINE DEAMINASE"/>
    <property type="match status" value="1"/>
</dbReference>
<dbReference type="GO" id="GO:0000034">
    <property type="term" value="F:adenine deaminase activity"/>
    <property type="evidence" value="ECO:0007669"/>
    <property type="project" value="UniProtKB-UniRule"/>
</dbReference>
<feature type="binding site" evidence="7">
    <location>
        <position position="16"/>
    </location>
    <ligand>
        <name>Zn(2+)</name>
        <dbReference type="ChEBI" id="CHEBI:29105"/>
        <note>catalytic</note>
    </ligand>
</feature>
<dbReference type="GeneID" id="89958256"/>
<accession>A0AAE1C5F5</accession>
<dbReference type="GO" id="GO:0005634">
    <property type="term" value="C:nucleus"/>
    <property type="evidence" value="ECO:0007669"/>
    <property type="project" value="UniProtKB-SubCell"/>
</dbReference>
<evidence type="ECO:0000313" key="9">
    <source>
        <dbReference type="EMBL" id="KAK3678793.1"/>
    </source>
</evidence>
<dbReference type="PANTHER" id="PTHR43114">
    <property type="entry name" value="ADENINE DEAMINASE"/>
    <property type="match status" value="1"/>
</dbReference>
<evidence type="ECO:0000256" key="3">
    <source>
        <dbReference type="ARBA" id="ARBA00022801"/>
    </source>
</evidence>
<dbReference type="InterPro" id="IPR001365">
    <property type="entry name" value="A_deaminase_dom"/>
</dbReference>
<feature type="binding site" evidence="7">
    <location>
        <position position="204"/>
    </location>
    <ligand>
        <name>Zn(2+)</name>
        <dbReference type="ChEBI" id="CHEBI:29105"/>
        <note>catalytic</note>
    </ligand>
</feature>
<keyword evidence="10" id="KW-1185">Reference proteome</keyword>
<feature type="domain" description="Adenosine deaminase" evidence="8">
    <location>
        <begin position="9"/>
        <end position="340"/>
    </location>
</feature>
<evidence type="ECO:0000256" key="6">
    <source>
        <dbReference type="ARBA" id="ARBA00023242"/>
    </source>
</evidence>
<dbReference type="InterPro" id="IPR006330">
    <property type="entry name" value="Ado/ade_deaminase"/>
</dbReference>
<dbReference type="SUPFAM" id="SSF51556">
    <property type="entry name" value="Metallo-dependent hydrolases"/>
    <property type="match status" value="1"/>
</dbReference>
<evidence type="ECO:0000256" key="4">
    <source>
        <dbReference type="ARBA" id="ARBA00022833"/>
    </source>
</evidence>
<feature type="binding site" evidence="7">
    <location>
        <position position="14"/>
    </location>
    <ligand>
        <name>Zn(2+)</name>
        <dbReference type="ChEBI" id="CHEBI:29105"/>
        <note>catalytic</note>
    </ligand>
</feature>
<feature type="binding site" evidence="7">
    <location>
        <position position="286"/>
    </location>
    <ligand>
        <name>substrate</name>
    </ligand>
</feature>
<feature type="binding site" evidence="7">
    <location>
        <position position="285"/>
    </location>
    <ligand>
        <name>Zn(2+)</name>
        <dbReference type="ChEBI" id="CHEBI:29105"/>
        <note>catalytic</note>
    </ligand>
</feature>
<dbReference type="PROSITE" id="PS00485">
    <property type="entry name" value="A_DEAMINASE"/>
    <property type="match status" value="1"/>
</dbReference>